<proteinExistence type="predicted"/>
<dbReference type="EMBL" id="JABSNM010000020">
    <property type="protein sequence ID" value="NRT57914.1"/>
    <property type="molecule type" value="Genomic_DNA"/>
</dbReference>
<name>A0ABX2G786_9BURK</name>
<organism evidence="1 2">
    <name type="scientific">Sphaerotilus uruguayifluvii</name>
    <dbReference type="NCBI Taxonomy" id="2735897"/>
    <lineage>
        <taxon>Bacteria</taxon>
        <taxon>Pseudomonadati</taxon>
        <taxon>Pseudomonadota</taxon>
        <taxon>Betaproteobacteria</taxon>
        <taxon>Burkholderiales</taxon>
        <taxon>Sphaerotilaceae</taxon>
        <taxon>Sphaerotilus</taxon>
    </lineage>
</organism>
<dbReference type="Pfam" id="PF07277">
    <property type="entry name" value="SapC"/>
    <property type="match status" value="1"/>
</dbReference>
<accession>A0ABX2G786</accession>
<reference evidence="1 2" key="1">
    <citation type="submission" date="2020-05" db="EMBL/GenBank/DDBJ databases">
        <title>Genomic Encyclopedia of Type Strains, Phase IV (KMG-V): Genome sequencing to study the core and pangenomes of soil and plant-associated prokaryotes.</title>
        <authorList>
            <person name="Whitman W."/>
        </authorList>
    </citation>
    <scope>NUCLEOTIDE SEQUENCE [LARGE SCALE GENOMIC DNA]</scope>
    <source>
        <strain evidence="1 2">C29</strain>
    </source>
</reference>
<dbReference type="Proteomes" id="UP001516061">
    <property type="component" value="Unassembled WGS sequence"/>
</dbReference>
<evidence type="ECO:0000313" key="2">
    <source>
        <dbReference type="Proteomes" id="UP001516061"/>
    </source>
</evidence>
<gene>
    <name evidence="1" type="ORF">HNQ01_003675</name>
</gene>
<evidence type="ECO:0000313" key="1">
    <source>
        <dbReference type="EMBL" id="NRT57914.1"/>
    </source>
</evidence>
<dbReference type="InterPro" id="IPR010836">
    <property type="entry name" value="SapC"/>
</dbReference>
<sequence length="79" mass="8695">MRRLVALDLLRGGEIRGEIAGGRRLNATGFFMIDEQRLATLPDEAVLELHRSGLMALIHAHRVSMGHVQTLAARLPAAR</sequence>
<protein>
    <submittedName>
        <fullName evidence="1">Uncharacterized protein</fullName>
    </submittedName>
</protein>
<keyword evidence="2" id="KW-1185">Reference proteome</keyword>
<comment type="caution">
    <text evidence="1">The sequence shown here is derived from an EMBL/GenBank/DDBJ whole genome shotgun (WGS) entry which is preliminary data.</text>
</comment>